<protein>
    <submittedName>
        <fullName evidence="1">Uncharacterized protein</fullName>
    </submittedName>
</protein>
<name>A0AAD7IUR0_9AGAR</name>
<dbReference type="Gene3D" id="2.60.120.200">
    <property type="match status" value="1"/>
</dbReference>
<dbReference type="SUPFAM" id="SSF49899">
    <property type="entry name" value="Concanavalin A-like lectins/glucanases"/>
    <property type="match status" value="1"/>
</dbReference>
<comment type="caution">
    <text evidence="1">The sequence shown here is derived from an EMBL/GenBank/DDBJ whole genome shotgun (WGS) entry which is preliminary data.</text>
</comment>
<reference evidence="1" key="1">
    <citation type="submission" date="2023-03" db="EMBL/GenBank/DDBJ databases">
        <title>Massive genome expansion in bonnet fungi (Mycena s.s.) driven by repeated elements and novel gene families across ecological guilds.</title>
        <authorList>
            <consortium name="Lawrence Berkeley National Laboratory"/>
            <person name="Harder C.B."/>
            <person name="Miyauchi S."/>
            <person name="Viragh M."/>
            <person name="Kuo A."/>
            <person name="Thoen E."/>
            <person name="Andreopoulos B."/>
            <person name="Lu D."/>
            <person name="Skrede I."/>
            <person name="Drula E."/>
            <person name="Henrissat B."/>
            <person name="Morin E."/>
            <person name="Kohler A."/>
            <person name="Barry K."/>
            <person name="LaButti K."/>
            <person name="Morin E."/>
            <person name="Salamov A."/>
            <person name="Lipzen A."/>
            <person name="Mereny Z."/>
            <person name="Hegedus B."/>
            <person name="Baldrian P."/>
            <person name="Stursova M."/>
            <person name="Weitz H."/>
            <person name="Taylor A."/>
            <person name="Grigoriev I.V."/>
            <person name="Nagy L.G."/>
            <person name="Martin F."/>
            <person name="Kauserud H."/>
        </authorList>
    </citation>
    <scope>NUCLEOTIDE SEQUENCE</scope>
    <source>
        <strain evidence="1">CBHHK182m</strain>
    </source>
</reference>
<dbReference type="InterPro" id="IPR013320">
    <property type="entry name" value="ConA-like_dom_sf"/>
</dbReference>
<dbReference type="Proteomes" id="UP001215598">
    <property type="component" value="Unassembled WGS sequence"/>
</dbReference>
<proteinExistence type="predicted"/>
<organism evidence="1 2">
    <name type="scientific">Mycena metata</name>
    <dbReference type="NCBI Taxonomy" id="1033252"/>
    <lineage>
        <taxon>Eukaryota</taxon>
        <taxon>Fungi</taxon>
        <taxon>Dikarya</taxon>
        <taxon>Basidiomycota</taxon>
        <taxon>Agaricomycotina</taxon>
        <taxon>Agaricomycetes</taxon>
        <taxon>Agaricomycetidae</taxon>
        <taxon>Agaricales</taxon>
        <taxon>Marasmiineae</taxon>
        <taxon>Mycenaceae</taxon>
        <taxon>Mycena</taxon>
    </lineage>
</organism>
<dbReference type="AlphaFoldDB" id="A0AAD7IUR0"/>
<evidence type="ECO:0000313" key="1">
    <source>
        <dbReference type="EMBL" id="KAJ7750867.1"/>
    </source>
</evidence>
<evidence type="ECO:0000313" key="2">
    <source>
        <dbReference type="Proteomes" id="UP001215598"/>
    </source>
</evidence>
<sequence>MLATNLQPYTAVSKPRTLKPSPHATFPYDLTWALSYLAWKNVQLDKAPLCLVFEENFAEGADAGVFGDGTTPGHFLRKVDLSGFGNGEFEMTTSSSNNSFLQNGYLYIVPTLTNGGVGNDYNATDCTFNLTAPNGGFTAGPNGDEFDYAGYFAACSRTTNSTAGTIIDPVQSARLSTILSAKGASFGPCLLRIPSYCLRIWVLEELSSYSFGLSSHSGFGGFWAGRRREDGDDGEDDAVPADYGAGGGERVVHGVEVDAIRLVRLCGRVMAERGELKELRALQRLGRCCTLRISRCGSGSSALSTMRVFALLRSTGSSGSRVCVLEWGDLVSSSSLVSAMALSCRIVRATGKGDRRVSMLARPGILLVGGRSRKRLKDGGDGVARGMIVMHSQQEATWKVHVRSMVVWAHERRGDVGEEAAESSYADGRPQCAVVQPAYLGFTEGSGATGRRGCSRCAGVRAALARSRVVDTAVASSAGIRPA</sequence>
<gene>
    <name evidence="1" type="ORF">B0H16DRAFT_1724381</name>
</gene>
<accession>A0AAD7IUR0</accession>
<keyword evidence="2" id="KW-1185">Reference proteome</keyword>
<dbReference type="EMBL" id="JARKIB010000064">
    <property type="protein sequence ID" value="KAJ7750867.1"/>
    <property type="molecule type" value="Genomic_DNA"/>
</dbReference>